<reference evidence="2 3" key="1">
    <citation type="submission" date="2019-07" db="EMBL/GenBank/DDBJ databases">
        <title>De Novo Assembly of kiwifruit Actinidia rufa.</title>
        <authorList>
            <person name="Sugita-Konishi S."/>
            <person name="Sato K."/>
            <person name="Mori E."/>
            <person name="Abe Y."/>
            <person name="Kisaki G."/>
            <person name="Hamano K."/>
            <person name="Suezawa K."/>
            <person name="Otani M."/>
            <person name="Fukuda T."/>
            <person name="Manabe T."/>
            <person name="Gomi K."/>
            <person name="Tabuchi M."/>
            <person name="Akimitsu K."/>
            <person name="Kataoka I."/>
        </authorList>
    </citation>
    <scope>NUCLEOTIDE SEQUENCE [LARGE SCALE GENOMIC DNA]</scope>
    <source>
        <strain evidence="3">cv. Fuchu</strain>
    </source>
</reference>
<evidence type="ECO:0000256" key="1">
    <source>
        <dbReference type="SAM" id="MobiDB-lite"/>
    </source>
</evidence>
<dbReference type="EMBL" id="BJWL01000025">
    <property type="protein sequence ID" value="GFZ15828.1"/>
    <property type="molecule type" value="Genomic_DNA"/>
</dbReference>
<gene>
    <name evidence="2" type="ORF">Acr_25g0002370</name>
</gene>
<dbReference type="Proteomes" id="UP000585474">
    <property type="component" value="Unassembled WGS sequence"/>
</dbReference>
<evidence type="ECO:0000313" key="2">
    <source>
        <dbReference type="EMBL" id="GFZ15828.1"/>
    </source>
</evidence>
<dbReference type="OrthoDB" id="1685975at2759"/>
<comment type="caution">
    <text evidence="2">The sequence shown here is derived from an EMBL/GenBank/DDBJ whole genome shotgun (WGS) entry which is preliminary data.</text>
</comment>
<feature type="region of interest" description="Disordered" evidence="1">
    <location>
        <begin position="1"/>
        <end position="40"/>
    </location>
</feature>
<proteinExistence type="predicted"/>
<name>A0A7J0GYL8_9ERIC</name>
<evidence type="ECO:0000313" key="3">
    <source>
        <dbReference type="Proteomes" id="UP000585474"/>
    </source>
</evidence>
<organism evidence="2 3">
    <name type="scientific">Actinidia rufa</name>
    <dbReference type="NCBI Taxonomy" id="165716"/>
    <lineage>
        <taxon>Eukaryota</taxon>
        <taxon>Viridiplantae</taxon>
        <taxon>Streptophyta</taxon>
        <taxon>Embryophyta</taxon>
        <taxon>Tracheophyta</taxon>
        <taxon>Spermatophyta</taxon>
        <taxon>Magnoliopsida</taxon>
        <taxon>eudicotyledons</taxon>
        <taxon>Gunneridae</taxon>
        <taxon>Pentapetalae</taxon>
        <taxon>asterids</taxon>
        <taxon>Ericales</taxon>
        <taxon>Actinidiaceae</taxon>
        <taxon>Actinidia</taxon>
    </lineage>
</organism>
<dbReference type="AlphaFoldDB" id="A0A7J0GYL8"/>
<keyword evidence="3" id="KW-1185">Reference proteome</keyword>
<protein>
    <submittedName>
        <fullName evidence="2">Uncharacterized protein</fullName>
    </submittedName>
</protein>
<sequence>MAQILVDNRIMKPTQEKEGGPSKGWSKRLKDLPQGGQNRKQCECRTNLESQSDSKSIAPTAQRATVAPVKIIILAKSIPYMARLKWFDKLPVGSIESFHRLIESFVTQFVKNTKALKGVGYLLTLQKGKNESFHNYKQYWEIYNEIKEGSEELAVDDVRQVERAIGTTPRGKAPFKTQKDSSSDYEGRVRQGINVVFKKTDLQAPHVDSRQVIHQETYPYGR</sequence>
<accession>A0A7J0GYL8</accession>